<dbReference type="EMBL" id="JAUSVO010000001">
    <property type="protein sequence ID" value="MDQ0436146.1"/>
    <property type="molecule type" value="Genomic_DNA"/>
</dbReference>
<dbReference type="Gene3D" id="1.10.10.10">
    <property type="entry name" value="Winged helix-like DNA-binding domain superfamily/Winged helix DNA-binding domain"/>
    <property type="match status" value="1"/>
</dbReference>
<evidence type="ECO:0000313" key="3">
    <source>
        <dbReference type="Proteomes" id="UP001241603"/>
    </source>
</evidence>
<keyword evidence="2" id="KW-0238">DNA-binding</keyword>
<dbReference type="Pfam" id="PF03551">
    <property type="entry name" value="PadR"/>
    <property type="match status" value="1"/>
</dbReference>
<dbReference type="PANTHER" id="PTHR33169">
    <property type="entry name" value="PADR-FAMILY TRANSCRIPTIONAL REGULATOR"/>
    <property type="match status" value="1"/>
</dbReference>
<protein>
    <submittedName>
        <fullName evidence="2">DNA-binding PadR family transcriptional regulator</fullName>
    </submittedName>
</protein>
<gene>
    <name evidence="2" type="ORF">QO014_000516</name>
</gene>
<feature type="domain" description="Transcription regulator PadR N-terminal" evidence="1">
    <location>
        <begin position="13"/>
        <end position="88"/>
    </location>
</feature>
<dbReference type="SUPFAM" id="SSF46785">
    <property type="entry name" value="Winged helix' DNA-binding domain"/>
    <property type="match status" value="1"/>
</dbReference>
<name>A0ABU0H1H1_9HYPH</name>
<reference evidence="2 3" key="1">
    <citation type="submission" date="2023-07" db="EMBL/GenBank/DDBJ databases">
        <title>Genomic Encyclopedia of Type Strains, Phase IV (KMG-IV): sequencing the most valuable type-strain genomes for metagenomic binning, comparative biology and taxonomic classification.</title>
        <authorList>
            <person name="Goeker M."/>
        </authorList>
    </citation>
    <scope>NUCLEOTIDE SEQUENCE [LARGE SCALE GENOMIC DNA]</scope>
    <source>
        <strain evidence="2 3">B6-8</strain>
    </source>
</reference>
<evidence type="ECO:0000259" key="1">
    <source>
        <dbReference type="Pfam" id="PF03551"/>
    </source>
</evidence>
<dbReference type="InterPro" id="IPR052509">
    <property type="entry name" value="Metal_resp_DNA-bind_regulator"/>
</dbReference>
<dbReference type="Proteomes" id="UP001241603">
    <property type="component" value="Unassembled WGS sequence"/>
</dbReference>
<keyword evidence="3" id="KW-1185">Reference proteome</keyword>
<dbReference type="RefSeq" id="WP_266347082.1">
    <property type="nucleotide sequence ID" value="NZ_JAPKNG010000001.1"/>
</dbReference>
<evidence type="ECO:0000313" key="2">
    <source>
        <dbReference type="EMBL" id="MDQ0436146.1"/>
    </source>
</evidence>
<dbReference type="InterPro" id="IPR005149">
    <property type="entry name" value="Tscrpt_reg_PadR_N"/>
</dbReference>
<sequence length="208" mass="23691">MSRKLSNPLALAVLAILSEKPSHPYDIAATLRQRQKDDSIKLNYGSLYAIVESLVRHRWIEPHEKEKSGNRPERTVYGLTEAGAHELSDWMGELISRPAKEFTQFEAGLSLIGVLIPEEAVELLKERCRLLEIELNKAGAVRSYAQGEKLPKLFMIEFEYRNMLHAAELAWVRELIEDIEAGSLDGLDLWRNWHKAGLSEKEWPGSSQ</sequence>
<proteinExistence type="predicted"/>
<dbReference type="GO" id="GO:0003677">
    <property type="term" value="F:DNA binding"/>
    <property type="evidence" value="ECO:0007669"/>
    <property type="project" value="UniProtKB-KW"/>
</dbReference>
<accession>A0ABU0H1H1</accession>
<comment type="caution">
    <text evidence="2">The sequence shown here is derived from an EMBL/GenBank/DDBJ whole genome shotgun (WGS) entry which is preliminary data.</text>
</comment>
<dbReference type="InterPro" id="IPR036390">
    <property type="entry name" value="WH_DNA-bd_sf"/>
</dbReference>
<dbReference type="PANTHER" id="PTHR33169:SF14">
    <property type="entry name" value="TRANSCRIPTIONAL REGULATOR RV3488"/>
    <property type="match status" value="1"/>
</dbReference>
<organism evidence="2 3">
    <name type="scientific">Kaistia dalseonensis</name>
    <dbReference type="NCBI Taxonomy" id="410840"/>
    <lineage>
        <taxon>Bacteria</taxon>
        <taxon>Pseudomonadati</taxon>
        <taxon>Pseudomonadota</taxon>
        <taxon>Alphaproteobacteria</taxon>
        <taxon>Hyphomicrobiales</taxon>
        <taxon>Kaistiaceae</taxon>
        <taxon>Kaistia</taxon>
    </lineage>
</organism>
<dbReference type="InterPro" id="IPR036388">
    <property type="entry name" value="WH-like_DNA-bd_sf"/>
</dbReference>